<gene>
    <name evidence="7" type="ORF">LTR77_010000</name>
</gene>
<dbReference type="GO" id="GO:0022857">
    <property type="term" value="F:transmembrane transporter activity"/>
    <property type="evidence" value="ECO:0007669"/>
    <property type="project" value="UniProtKB-ARBA"/>
</dbReference>
<comment type="subcellular location">
    <subcellularLocation>
        <location evidence="1">Membrane</location>
        <topology evidence="1">Multi-pass membrane protein</topology>
    </subcellularLocation>
</comment>
<dbReference type="RefSeq" id="XP_064654598.1">
    <property type="nucleotide sequence ID" value="XM_064807225.1"/>
</dbReference>
<keyword evidence="8" id="KW-1185">Reference proteome</keyword>
<reference evidence="7 8" key="1">
    <citation type="submission" date="2023-08" db="EMBL/GenBank/DDBJ databases">
        <title>Black Yeasts Isolated from many extreme environments.</title>
        <authorList>
            <person name="Coleine C."/>
            <person name="Stajich J.E."/>
            <person name="Selbmann L."/>
        </authorList>
    </citation>
    <scope>NUCLEOTIDE SEQUENCE [LARGE SCALE GENOMIC DNA]</scope>
    <source>
        <strain evidence="7 8">CCFEE 5935</strain>
    </source>
</reference>
<dbReference type="EMBL" id="JAVRRT010000020">
    <property type="protein sequence ID" value="KAK5164305.1"/>
    <property type="molecule type" value="Genomic_DNA"/>
</dbReference>
<evidence type="ECO:0000256" key="2">
    <source>
        <dbReference type="ARBA" id="ARBA00022448"/>
    </source>
</evidence>
<dbReference type="GeneID" id="89931330"/>
<name>A0AAV9NX66_9PEZI</name>
<comment type="caution">
    <text evidence="7">The sequence shown here is derived from an EMBL/GenBank/DDBJ whole genome shotgun (WGS) entry which is preliminary data.</text>
</comment>
<dbReference type="GO" id="GO:0016020">
    <property type="term" value="C:membrane"/>
    <property type="evidence" value="ECO:0007669"/>
    <property type="project" value="UniProtKB-SubCell"/>
</dbReference>
<evidence type="ECO:0000313" key="7">
    <source>
        <dbReference type="EMBL" id="KAK5164305.1"/>
    </source>
</evidence>
<evidence type="ECO:0000256" key="4">
    <source>
        <dbReference type="ARBA" id="ARBA00022989"/>
    </source>
</evidence>
<sequence length="209" mass="22663">MLSCIPLVALVVLCAGDIATLFAEPLGASGHPLGAVVHLIFNASRQDNALSSAVVGLIAPISMMPSTNTTAAASRMLFLFVRDDHSPFVYRAMYKLMAVTCSLYSRFYQPNLLGRDFTGIFHLGTFWEKTVDGVSVVFLTFVWVLCRFPFTTPVDGTALNYAPVIDVGLGIGFTVYCFAYARHRYTNPAPEEIGNVNVPVPSMPSIGKS</sequence>
<keyword evidence="3" id="KW-0812">Transmembrane</keyword>
<dbReference type="AlphaFoldDB" id="A0AAV9NX66"/>
<dbReference type="PANTHER" id="PTHR45649">
    <property type="entry name" value="AMINO-ACID PERMEASE BAT1"/>
    <property type="match status" value="1"/>
</dbReference>
<protein>
    <submittedName>
        <fullName evidence="7">Uncharacterized protein</fullName>
    </submittedName>
</protein>
<evidence type="ECO:0000313" key="8">
    <source>
        <dbReference type="Proteomes" id="UP001337655"/>
    </source>
</evidence>
<accession>A0AAV9NX66</accession>
<dbReference type="Proteomes" id="UP001337655">
    <property type="component" value="Unassembled WGS sequence"/>
</dbReference>
<organism evidence="7 8">
    <name type="scientific">Saxophila tyrrhenica</name>
    <dbReference type="NCBI Taxonomy" id="1690608"/>
    <lineage>
        <taxon>Eukaryota</taxon>
        <taxon>Fungi</taxon>
        <taxon>Dikarya</taxon>
        <taxon>Ascomycota</taxon>
        <taxon>Pezizomycotina</taxon>
        <taxon>Dothideomycetes</taxon>
        <taxon>Dothideomycetidae</taxon>
        <taxon>Mycosphaerellales</taxon>
        <taxon>Extremaceae</taxon>
        <taxon>Saxophila</taxon>
    </lineage>
</organism>
<keyword evidence="6" id="KW-0732">Signal</keyword>
<keyword evidence="2" id="KW-0813">Transport</keyword>
<evidence type="ECO:0000256" key="1">
    <source>
        <dbReference type="ARBA" id="ARBA00004141"/>
    </source>
</evidence>
<evidence type="ECO:0000256" key="6">
    <source>
        <dbReference type="SAM" id="SignalP"/>
    </source>
</evidence>
<keyword evidence="4" id="KW-1133">Transmembrane helix</keyword>
<feature type="signal peptide" evidence="6">
    <location>
        <begin position="1"/>
        <end position="23"/>
    </location>
</feature>
<evidence type="ECO:0000256" key="3">
    <source>
        <dbReference type="ARBA" id="ARBA00022692"/>
    </source>
</evidence>
<dbReference type="PANTHER" id="PTHR45649:SF26">
    <property type="entry name" value="OS04G0435100 PROTEIN"/>
    <property type="match status" value="1"/>
</dbReference>
<proteinExistence type="predicted"/>
<feature type="chain" id="PRO_5043608913" evidence="6">
    <location>
        <begin position="24"/>
        <end position="209"/>
    </location>
</feature>
<evidence type="ECO:0000256" key="5">
    <source>
        <dbReference type="ARBA" id="ARBA00023136"/>
    </source>
</evidence>
<keyword evidence="5" id="KW-0472">Membrane</keyword>